<dbReference type="EMBL" id="WWBZ02000040">
    <property type="protein sequence ID" value="KAF4305958.1"/>
    <property type="molecule type" value="Genomic_DNA"/>
</dbReference>
<comment type="similarity">
    <text evidence="1">Belongs to the RutC family.</text>
</comment>
<dbReference type="Proteomes" id="UP000572817">
    <property type="component" value="Unassembled WGS sequence"/>
</dbReference>
<dbReference type="PANTHER" id="PTHR11803">
    <property type="entry name" value="2-IMINOBUTANOATE/2-IMINOPROPANOATE DEAMINASE RIDA"/>
    <property type="match status" value="1"/>
</dbReference>
<dbReference type="CDD" id="cd00448">
    <property type="entry name" value="YjgF_YER057c_UK114_family"/>
    <property type="match status" value="1"/>
</dbReference>
<dbReference type="GO" id="GO:0005829">
    <property type="term" value="C:cytosol"/>
    <property type="evidence" value="ECO:0007669"/>
    <property type="project" value="TreeGrafter"/>
</dbReference>
<dbReference type="Pfam" id="PF01042">
    <property type="entry name" value="Ribonuc_L-PSP"/>
    <property type="match status" value="1"/>
</dbReference>
<evidence type="ECO:0000313" key="4">
    <source>
        <dbReference type="Proteomes" id="UP000572817"/>
    </source>
</evidence>
<dbReference type="GO" id="GO:0005739">
    <property type="term" value="C:mitochondrion"/>
    <property type="evidence" value="ECO:0007669"/>
    <property type="project" value="TreeGrafter"/>
</dbReference>
<evidence type="ECO:0000313" key="2">
    <source>
        <dbReference type="EMBL" id="KAF4300692.1"/>
    </source>
</evidence>
<dbReference type="OrthoDB" id="309640at2759"/>
<keyword evidence="4" id="KW-1185">Reference proteome</keyword>
<name>A0A8H4IVL9_9PEZI</name>
<dbReference type="SUPFAM" id="SSF55298">
    <property type="entry name" value="YjgF-like"/>
    <property type="match status" value="1"/>
</dbReference>
<sequence>MPADNKGKLVEGTVAEQTHKMCQNASVVLQAAGSSLDKTVKATVYFANLDDFEGMNAVYTLYFPHKPARGAIEAKRLPAGTPMEMDLIALA</sequence>
<accession>A0A8H4IVL9</accession>
<organism evidence="3 4">
    <name type="scientific">Botryosphaeria dothidea</name>
    <dbReference type="NCBI Taxonomy" id="55169"/>
    <lineage>
        <taxon>Eukaryota</taxon>
        <taxon>Fungi</taxon>
        <taxon>Dikarya</taxon>
        <taxon>Ascomycota</taxon>
        <taxon>Pezizomycotina</taxon>
        <taxon>Dothideomycetes</taxon>
        <taxon>Dothideomycetes incertae sedis</taxon>
        <taxon>Botryosphaeriales</taxon>
        <taxon>Botryosphaeriaceae</taxon>
        <taxon>Botryosphaeria</taxon>
    </lineage>
</organism>
<dbReference type="Gene3D" id="3.30.1330.40">
    <property type="entry name" value="RutC-like"/>
    <property type="match status" value="1"/>
</dbReference>
<dbReference type="PANTHER" id="PTHR11803:SF58">
    <property type="entry name" value="PROTEIN HMF1-RELATED"/>
    <property type="match status" value="1"/>
</dbReference>
<evidence type="ECO:0000313" key="3">
    <source>
        <dbReference type="EMBL" id="KAF4305958.1"/>
    </source>
</evidence>
<dbReference type="AlphaFoldDB" id="A0A8H4IVL9"/>
<gene>
    <name evidence="3" type="ORF">GTA08_BOTSDO07125</name>
    <name evidence="2" type="ORF">GTA08_BOTSDO11320</name>
</gene>
<proteinExistence type="inferred from homology"/>
<dbReference type="InterPro" id="IPR006175">
    <property type="entry name" value="YjgF/YER057c/UK114"/>
</dbReference>
<dbReference type="EMBL" id="WWBZ02000082">
    <property type="protein sequence ID" value="KAF4300692.1"/>
    <property type="molecule type" value="Genomic_DNA"/>
</dbReference>
<evidence type="ECO:0000256" key="1">
    <source>
        <dbReference type="ARBA" id="ARBA00010552"/>
    </source>
</evidence>
<reference evidence="3 4" key="1">
    <citation type="submission" date="2020-04" db="EMBL/GenBank/DDBJ databases">
        <title>Genome Assembly and Annotation of Botryosphaeria dothidea sdau 11-99, a Latent Pathogen of Apple Fruit Ring Rot in China.</title>
        <authorList>
            <person name="Yu C."/>
            <person name="Diao Y."/>
            <person name="Lu Q."/>
            <person name="Zhao J."/>
            <person name="Cui S."/>
            <person name="Peng C."/>
            <person name="He B."/>
            <person name="Liu H."/>
        </authorList>
    </citation>
    <scope>NUCLEOTIDE SEQUENCE [LARGE SCALE GENOMIC DNA]</scope>
    <source>
        <strain evidence="4">sdau11-99</strain>
        <strain evidence="3">Sdau11-99</strain>
    </source>
</reference>
<comment type="caution">
    <text evidence="3">The sequence shown here is derived from an EMBL/GenBank/DDBJ whole genome shotgun (WGS) entry which is preliminary data.</text>
</comment>
<dbReference type="GO" id="GO:0019239">
    <property type="term" value="F:deaminase activity"/>
    <property type="evidence" value="ECO:0007669"/>
    <property type="project" value="TreeGrafter"/>
</dbReference>
<protein>
    <submittedName>
        <fullName evidence="3">YjgF-like protein</fullName>
    </submittedName>
</protein>
<dbReference type="InterPro" id="IPR035959">
    <property type="entry name" value="RutC-like_sf"/>
</dbReference>